<dbReference type="Proteomes" id="UP001152759">
    <property type="component" value="Chromosome 2"/>
</dbReference>
<feature type="compositionally biased region" description="Basic and acidic residues" evidence="2">
    <location>
        <begin position="40"/>
        <end position="77"/>
    </location>
</feature>
<sequence>MDKTENAENEERTENVESSRKVEGIVPEVTSQQITKFLKAYKEKQDKEKVGGKEGNTEDKKITDPKEFKGEGNEGKELKELEKMEVNDLEENLIRGQGNMLTGTPVISFPSPQGWKRDRSHSLSTDSSGRPTPIKERRAVKRFAVDQDDLPVGFDEAMEAKRMVEEELLFYVKAQKTKSCIHSRIKEDIAKLRLQDDRLRCITADTVVAERGLSMRNRLEDTDLLAEKIARRLEQTVLEGVGVTMVKTMRESFEVANEARTSVENEVMNQLEVWKRQIERTVEENTEHQRMHYAELTERLVKMGNKITQVVACEEAREKNRVTEVREIEKLKEAIVKKEGIIKDTATKAESSEKQRKQAVKDIEKQMEKMEKTQRETRGIGEINGEDRGYKMDGPRR</sequence>
<name>A0A9P0A7E3_BEMTA</name>
<feature type="compositionally biased region" description="Basic and acidic residues" evidence="2">
    <location>
        <begin position="1"/>
        <end position="23"/>
    </location>
</feature>
<dbReference type="EMBL" id="OU963863">
    <property type="protein sequence ID" value="CAH0385782.1"/>
    <property type="molecule type" value="Genomic_DNA"/>
</dbReference>
<keyword evidence="1" id="KW-0175">Coiled coil</keyword>
<feature type="region of interest" description="Disordered" evidence="2">
    <location>
        <begin position="1"/>
        <end position="77"/>
    </location>
</feature>
<reference evidence="3" key="1">
    <citation type="submission" date="2021-12" db="EMBL/GenBank/DDBJ databases">
        <authorList>
            <person name="King R."/>
        </authorList>
    </citation>
    <scope>NUCLEOTIDE SEQUENCE</scope>
</reference>
<protein>
    <submittedName>
        <fullName evidence="3">Uncharacterized protein</fullName>
    </submittedName>
</protein>
<evidence type="ECO:0000256" key="2">
    <source>
        <dbReference type="SAM" id="MobiDB-lite"/>
    </source>
</evidence>
<dbReference type="AlphaFoldDB" id="A0A9P0A7E3"/>
<evidence type="ECO:0000313" key="3">
    <source>
        <dbReference type="EMBL" id="CAH0385782.1"/>
    </source>
</evidence>
<feature type="coiled-coil region" evidence="1">
    <location>
        <begin position="264"/>
        <end position="291"/>
    </location>
</feature>
<evidence type="ECO:0000256" key="1">
    <source>
        <dbReference type="SAM" id="Coils"/>
    </source>
</evidence>
<accession>A0A9P0A7E3</accession>
<keyword evidence="4" id="KW-1185">Reference proteome</keyword>
<organism evidence="3 4">
    <name type="scientific">Bemisia tabaci</name>
    <name type="common">Sweetpotato whitefly</name>
    <name type="synonym">Aleurodes tabaci</name>
    <dbReference type="NCBI Taxonomy" id="7038"/>
    <lineage>
        <taxon>Eukaryota</taxon>
        <taxon>Metazoa</taxon>
        <taxon>Ecdysozoa</taxon>
        <taxon>Arthropoda</taxon>
        <taxon>Hexapoda</taxon>
        <taxon>Insecta</taxon>
        <taxon>Pterygota</taxon>
        <taxon>Neoptera</taxon>
        <taxon>Paraneoptera</taxon>
        <taxon>Hemiptera</taxon>
        <taxon>Sternorrhyncha</taxon>
        <taxon>Aleyrodoidea</taxon>
        <taxon>Aleyrodidae</taxon>
        <taxon>Aleyrodinae</taxon>
        <taxon>Bemisia</taxon>
    </lineage>
</organism>
<feature type="region of interest" description="Disordered" evidence="2">
    <location>
        <begin position="368"/>
        <end position="397"/>
    </location>
</feature>
<proteinExistence type="predicted"/>
<feature type="region of interest" description="Disordered" evidence="2">
    <location>
        <begin position="99"/>
        <end position="135"/>
    </location>
</feature>
<evidence type="ECO:0000313" key="4">
    <source>
        <dbReference type="Proteomes" id="UP001152759"/>
    </source>
</evidence>
<gene>
    <name evidence="3" type="ORF">BEMITA_LOCUS4973</name>
</gene>